<keyword evidence="2" id="KW-0732">Signal</keyword>
<reference evidence="3" key="2">
    <citation type="submission" date="2020-09" db="EMBL/GenBank/DDBJ databases">
        <authorList>
            <person name="Sun Q."/>
            <person name="Zhou Y."/>
        </authorList>
    </citation>
    <scope>NUCLEOTIDE SEQUENCE</scope>
    <source>
        <strain evidence="3">CGMCC 1.15762</strain>
    </source>
</reference>
<keyword evidence="3" id="KW-0969">Cilium</keyword>
<organism evidence="3 4">
    <name type="scientific">Salipiger pallidus</name>
    <dbReference type="NCBI Taxonomy" id="1775170"/>
    <lineage>
        <taxon>Bacteria</taxon>
        <taxon>Pseudomonadati</taxon>
        <taxon>Pseudomonadota</taxon>
        <taxon>Alphaproteobacteria</taxon>
        <taxon>Rhodobacterales</taxon>
        <taxon>Roseobacteraceae</taxon>
        <taxon>Salipiger</taxon>
    </lineage>
</organism>
<feature type="region of interest" description="Disordered" evidence="1">
    <location>
        <begin position="31"/>
        <end position="64"/>
    </location>
</feature>
<protein>
    <submittedName>
        <fullName evidence="3">Flagellar basal body-associated protein FliL</fullName>
    </submittedName>
</protein>
<accession>A0A8J3EHM9</accession>
<keyword evidence="3" id="KW-0966">Cell projection</keyword>
<feature type="compositionally biased region" description="Basic and acidic residues" evidence="1">
    <location>
        <begin position="52"/>
        <end position="64"/>
    </location>
</feature>
<reference evidence="3" key="1">
    <citation type="journal article" date="2014" name="Int. J. Syst. Evol. Microbiol.">
        <title>Complete genome sequence of Corynebacterium casei LMG S-19264T (=DSM 44701T), isolated from a smear-ripened cheese.</title>
        <authorList>
            <consortium name="US DOE Joint Genome Institute (JGI-PGF)"/>
            <person name="Walter F."/>
            <person name="Albersmeier A."/>
            <person name="Kalinowski J."/>
            <person name="Ruckert C."/>
        </authorList>
    </citation>
    <scope>NUCLEOTIDE SEQUENCE</scope>
    <source>
        <strain evidence="3">CGMCC 1.15762</strain>
    </source>
</reference>
<feature type="chain" id="PRO_5035252024" evidence="2">
    <location>
        <begin position="21"/>
        <end position="174"/>
    </location>
</feature>
<evidence type="ECO:0000256" key="2">
    <source>
        <dbReference type="SAM" id="SignalP"/>
    </source>
</evidence>
<dbReference type="EMBL" id="BMJV01000006">
    <property type="protein sequence ID" value="GGG79396.1"/>
    <property type="molecule type" value="Genomic_DNA"/>
</dbReference>
<proteinExistence type="predicted"/>
<keyword evidence="3" id="KW-0282">Flagellum</keyword>
<gene>
    <name evidence="3" type="ORF">GCM10011415_30730</name>
</gene>
<dbReference type="RefSeq" id="WP_188791108.1">
    <property type="nucleotide sequence ID" value="NZ_BMJV01000006.1"/>
</dbReference>
<dbReference type="Proteomes" id="UP000617145">
    <property type="component" value="Unassembled WGS sequence"/>
</dbReference>
<dbReference type="AlphaFoldDB" id="A0A8J3EHM9"/>
<feature type="signal peptide" evidence="2">
    <location>
        <begin position="1"/>
        <end position="20"/>
    </location>
</feature>
<sequence>MKKLLPILLALLGTGAGVGAGILLAPAHEASSATEQHTADEGEGSHAGNGDGTDHAAADEHSEGDAGQNQYVKLNNQFVVPVMAGDEVKSLVVLSLSLEVRLGGQELVYSLEPKLRDVFLRTLFDHANLGGFEGNFTEIHRLDLLRRALYESARNVMGPTVLDVLITEIARQDQ</sequence>
<evidence type="ECO:0000313" key="4">
    <source>
        <dbReference type="Proteomes" id="UP000617145"/>
    </source>
</evidence>
<comment type="caution">
    <text evidence="3">The sequence shown here is derived from an EMBL/GenBank/DDBJ whole genome shotgun (WGS) entry which is preliminary data.</text>
</comment>
<keyword evidence="4" id="KW-1185">Reference proteome</keyword>
<name>A0A8J3EHM9_9RHOB</name>
<evidence type="ECO:0000313" key="3">
    <source>
        <dbReference type="EMBL" id="GGG79396.1"/>
    </source>
</evidence>
<evidence type="ECO:0000256" key="1">
    <source>
        <dbReference type="SAM" id="MobiDB-lite"/>
    </source>
</evidence>